<feature type="domain" description="HAMP" evidence="11">
    <location>
        <begin position="384"/>
        <end position="444"/>
    </location>
</feature>
<feature type="transmembrane region" description="Helical" evidence="9">
    <location>
        <begin position="364"/>
        <end position="387"/>
    </location>
</feature>
<feature type="coiled-coil region" evidence="7">
    <location>
        <begin position="485"/>
        <end position="512"/>
    </location>
</feature>
<dbReference type="EMBL" id="CP002017">
    <property type="protein sequence ID" value="ADG07193.1"/>
    <property type="molecule type" value="Genomic_DNA"/>
</dbReference>
<evidence type="ECO:0000256" key="7">
    <source>
        <dbReference type="SAM" id="Coils"/>
    </source>
</evidence>
<keyword evidence="9" id="KW-0812">Transmembrane</keyword>
<dbReference type="GO" id="GO:0007165">
    <property type="term" value="P:signal transduction"/>
    <property type="evidence" value="ECO:0007669"/>
    <property type="project" value="UniProtKB-KW"/>
</dbReference>
<evidence type="ECO:0000256" key="1">
    <source>
        <dbReference type="ARBA" id="ARBA00004236"/>
    </source>
</evidence>
<evidence type="ECO:0000256" key="3">
    <source>
        <dbReference type="ARBA" id="ARBA00023136"/>
    </source>
</evidence>
<keyword evidence="7" id="KW-0175">Coiled coil</keyword>
<evidence type="ECO:0000259" key="10">
    <source>
        <dbReference type="PROSITE" id="PS50111"/>
    </source>
</evidence>
<evidence type="ECO:0000256" key="9">
    <source>
        <dbReference type="SAM" id="Phobius"/>
    </source>
</evidence>
<evidence type="ECO:0000256" key="6">
    <source>
        <dbReference type="PROSITE-ProRule" id="PRU00284"/>
    </source>
</evidence>
<dbReference type="Pfam" id="PF00015">
    <property type="entry name" value="MCPsignal"/>
    <property type="match status" value="1"/>
</dbReference>
<evidence type="ECO:0000256" key="8">
    <source>
        <dbReference type="SAM" id="MobiDB-lite"/>
    </source>
</evidence>
<feature type="region of interest" description="Disordered" evidence="8">
    <location>
        <begin position="754"/>
        <end position="816"/>
    </location>
</feature>
<keyword evidence="9" id="KW-1133">Transmembrane helix</keyword>
<evidence type="ECO:0000313" key="13">
    <source>
        <dbReference type="Proteomes" id="UP000002368"/>
    </source>
</evidence>
<dbReference type="Gene3D" id="1.10.8.500">
    <property type="entry name" value="HAMP domain in histidine kinase"/>
    <property type="match status" value="1"/>
</dbReference>
<evidence type="ECO:0000259" key="11">
    <source>
        <dbReference type="PROSITE" id="PS50885"/>
    </source>
</evidence>
<evidence type="ECO:0000256" key="4">
    <source>
        <dbReference type="ARBA" id="ARBA00023224"/>
    </source>
</evidence>
<evidence type="ECO:0000256" key="2">
    <source>
        <dbReference type="ARBA" id="ARBA00022475"/>
    </source>
</evidence>
<dbReference type="STRING" id="562970.Btus_2534"/>
<dbReference type="InterPro" id="IPR003660">
    <property type="entry name" value="HAMP_dom"/>
</dbReference>
<sequence length="816" mass="87637">MPKRIVRRTGGRTFSFVRRFFDGEHRSIRKFLRCDVDVIFWRGVVGVKWGKGFSSLRWRLSAVTGLLLLVALGCLGVLSVILVKQEAQHRAAEETTQIVGLLVQSGKELQDVAVQRANQGYQQASFLISRLRADEGAPAARDDGLYFGNQKVSGNEQFLAQLTQFTGTDVSIAVRRGDSFVRTLTSLKDGQGRVLGEAPLSPQELQSLRQGAYYSGVVMIQGRLYQVYDMPLADDRGNVVGAIGIEVALQPYMDRLADHIRSVHIGSRGYAFALKAGDGATGGQAPTFAVPPSGMPMPPGDGSWLQKMVQTGRGTMEYQWAAPGEGVEAHFAAYDTVPDWGWVIAAGGPVSDLTQGAAVLERTLLVSTAVLLVISMVLSALTAGGLARPIQLAARGIRRVARGELRLSDMERTRMKRTALRKDEVGDLARGYLVMVEKLTQVSARLREAAHTLGTGIGRARGSTSTAEEVAVSLSLSTEQIAAGAAHQAEQVARAREELEVLAQLLAGWEAQFRGVVKQSVEGRGVAQDARATMEAWERSWQSLVAKMEEARARVGRLADHSVVISEAVEMVSKLARRTELLALNAGIEAARAGDGGRGFAVVAEEIRSLAEQSRENAAQIQRRAAQVGEDAAEARQAMEESRRGLVQGVETAGRAKRAFDEVVAALGGVATRIEEMAGVQTQMAVARESMVENMRGVLEVARETSAATQELSSGFGEQHHLFHLLQQEMKNLEGLGVSLLDVISFWGLQNTSSSIPSASPPDSENAQQTGSEPDSGVGENTAATREVSSAEIEVPEPGTGGSIPVEEPGELVART</sequence>
<protein>
    <submittedName>
        <fullName evidence="12">Methyl-accepting chemotaxis sensory transducer</fullName>
    </submittedName>
</protein>
<dbReference type="HOGENOM" id="CLU_346068_0_0_9"/>
<dbReference type="SMART" id="SM00283">
    <property type="entry name" value="MA"/>
    <property type="match status" value="1"/>
</dbReference>
<organism evidence="12 13">
    <name type="scientific">Kyrpidia tusciae (strain DSM 2912 / NBRC 15312 / T2)</name>
    <name type="common">Bacillus tusciae</name>
    <dbReference type="NCBI Taxonomy" id="562970"/>
    <lineage>
        <taxon>Bacteria</taxon>
        <taxon>Bacillati</taxon>
        <taxon>Bacillota</taxon>
        <taxon>Bacilli</taxon>
        <taxon>Bacillales</taxon>
        <taxon>Alicyclobacillaceae</taxon>
        <taxon>Kyrpidia</taxon>
    </lineage>
</organism>
<dbReference type="Proteomes" id="UP000002368">
    <property type="component" value="Chromosome"/>
</dbReference>
<dbReference type="SUPFAM" id="SSF58104">
    <property type="entry name" value="Methyl-accepting chemotaxis protein (MCP) signaling domain"/>
    <property type="match status" value="1"/>
</dbReference>
<keyword evidence="3 9" id="KW-0472">Membrane</keyword>
<evidence type="ECO:0000313" key="12">
    <source>
        <dbReference type="EMBL" id="ADG07193.1"/>
    </source>
</evidence>
<feature type="coiled-coil region" evidence="7">
    <location>
        <begin position="604"/>
        <end position="638"/>
    </location>
</feature>
<dbReference type="InterPro" id="IPR033462">
    <property type="entry name" value="Cache_3-Cache_2"/>
</dbReference>
<reference evidence="12 13" key="1">
    <citation type="journal article" date="2011" name="Stand. Genomic Sci.">
        <title>Complete genome sequence of the thermophilic, hydrogen-oxidizing Bacillus tusciae type strain (T2) and reclassification in the new genus, Kyrpidia gen. nov. as Kyrpidia tusciae comb. nov. and emendation of the family Alicyclobacillaceae da Costa and Rainey, 2010.</title>
        <authorList>
            <person name="Klenk H.P."/>
            <person name="Lapidus A."/>
            <person name="Chertkov O."/>
            <person name="Copeland A."/>
            <person name="Del Rio T.G."/>
            <person name="Nolan M."/>
            <person name="Lucas S."/>
            <person name="Chen F."/>
            <person name="Tice H."/>
            <person name="Cheng J.F."/>
            <person name="Han C."/>
            <person name="Bruce D."/>
            <person name="Goodwin L."/>
            <person name="Pitluck S."/>
            <person name="Pati A."/>
            <person name="Ivanova N."/>
            <person name="Mavromatis K."/>
            <person name="Daum C."/>
            <person name="Chen A."/>
            <person name="Palaniappan K."/>
            <person name="Chang Y.J."/>
            <person name="Land M."/>
            <person name="Hauser L."/>
            <person name="Jeffries C.D."/>
            <person name="Detter J.C."/>
            <person name="Rohde M."/>
            <person name="Abt B."/>
            <person name="Pukall R."/>
            <person name="Goker M."/>
            <person name="Bristow J."/>
            <person name="Markowitz V."/>
            <person name="Hugenholtz P."/>
            <person name="Eisen J.A."/>
        </authorList>
    </citation>
    <scope>NUCLEOTIDE SEQUENCE [LARGE SCALE GENOMIC DNA]</scope>
    <source>
        <strain evidence="12 13">DSM 2912</strain>
    </source>
</reference>
<comment type="subcellular location">
    <subcellularLocation>
        <location evidence="1">Cell membrane</location>
    </subcellularLocation>
</comment>
<dbReference type="PROSITE" id="PS50111">
    <property type="entry name" value="CHEMOTAXIS_TRANSDUC_2"/>
    <property type="match status" value="1"/>
</dbReference>
<name>D5WTF7_KYRT2</name>
<feature type="compositionally biased region" description="Low complexity" evidence="8">
    <location>
        <begin position="754"/>
        <end position="764"/>
    </location>
</feature>
<dbReference type="OrthoDB" id="9810264at2"/>
<dbReference type="InterPro" id="IPR029151">
    <property type="entry name" value="Sensor-like_sf"/>
</dbReference>
<keyword evidence="13" id="KW-1185">Reference proteome</keyword>
<dbReference type="AlphaFoldDB" id="D5WTF7"/>
<dbReference type="RefSeq" id="WP_013076476.1">
    <property type="nucleotide sequence ID" value="NC_014098.1"/>
</dbReference>
<dbReference type="KEGG" id="bts:Btus_2534"/>
<dbReference type="SUPFAM" id="SSF103190">
    <property type="entry name" value="Sensory domain-like"/>
    <property type="match status" value="1"/>
</dbReference>
<dbReference type="PANTHER" id="PTHR32089">
    <property type="entry name" value="METHYL-ACCEPTING CHEMOTAXIS PROTEIN MCPB"/>
    <property type="match status" value="1"/>
</dbReference>
<gene>
    <name evidence="12" type="ordered locus">Btus_2534</name>
</gene>
<dbReference type="InterPro" id="IPR004089">
    <property type="entry name" value="MCPsignal_dom"/>
</dbReference>
<comment type="similarity">
    <text evidence="5">Belongs to the methyl-accepting chemotaxis (MCP) protein family.</text>
</comment>
<accession>D5WTF7</accession>
<dbReference type="Gene3D" id="3.30.450.20">
    <property type="entry name" value="PAS domain"/>
    <property type="match status" value="1"/>
</dbReference>
<dbReference type="GO" id="GO:0005886">
    <property type="term" value="C:plasma membrane"/>
    <property type="evidence" value="ECO:0007669"/>
    <property type="project" value="UniProtKB-SubCell"/>
</dbReference>
<dbReference type="Pfam" id="PF17201">
    <property type="entry name" value="Cache_3-Cache_2"/>
    <property type="match status" value="1"/>
</dbReference>
<dbReference type="PANTHER" id="PTHR32089:SF112">
    <property type="entry name" value="LYSOZYME-LIKE PROTEIN-RELATED"/>
    <property type="match status" value="1"/>
</dbReference>
<dbReference type="CDD" id="cd06225">
    <property type="entry name" value="HAMP"/>
    <property type="match status" value="1"/>
</dbReference>
<keyword evidence="2" id="KW-1003">Cell membrane</keyword>
<dbReference type="Gene3D" id="1.10.287.950">
    <property type="entry name" value="Methyl-accepting chemotaxis protein"/>
    <property type="match status" value="1"/>
</dbReference>
<proteinExistence type="inferred from homology"/>
<keyword evidence="4 6" id="KW-0807">Transducer</keyword>
<feature type="transmembrane region" description="Helical" evidence="9">
    <location>
        <begin position="60"/>
        <end position="83"/>
    </location>
</feature>
<feature type="domain" description="Methyl-accepting transducer" evidence="10">
    <location>
        <begin position="463"/>
        <end position="699"/>
    </location>
</feature>
<dbReference type="PROSITE" id="PS50885">
    <property type="entry name" value="HAMP"/>
    <property type="match status" value="1"/>
</dbReference>
<evidence type="ECO:0000256" key="5">
    <source>
        <dbReference type="ARBA" id="ARBA00029447"/>
    </source>
</evidence>
<dbReference type="eggNOG" id="COG0840">
    <property type="taxonomic scope" value="Bacteria"/>
</dbReference>